<gene>
    <name evidence="1" type="ORF">O181_012318</name>
</gene>
<evidence type="ECO:0000313" key="1">
    <source>
        <dbReference type="EMBL" id="MBW0472603.1"/>
    </source>
</evidence>
<dbReference type="Proteomes" id="UP000765509">
    <property type="component" value="Unassembled WGS sequence"/>
</dbReference>
<accession>A0A9Q3BX25</accession>
<organism evidence="1 2">
    <name type="scientific">Austropuccinia psidii MF-1</name>
    <dbReference type="NCBI Taxonomy" id="1389203"/>
    <lineage>
        <taxon>Eukaryota</taxon>
        <taxon>Fungi</taxon>
        <taxon>Dikarya</taxon>
        <taxon>Basidiomycota</taxon>
        <taxon>Pucciniomycotina</taxon>
        <taxon>Pucciniomycetes</taxon>
        <taxon>Pucciniales</taxon>
        <taxon>Sphaerophragmiaceae</taxon>
        <taxon>Austropuccinia</taxon>
    </lineage>
</organism>
<name>A0A9Q3BX25_9BASI</name>
<keyword evidence="2" id="KW-1185">Reference proteome</keyword>
<comment type="caution">
    <text evidence="1">The sequence shown here is derived from an EMBL/GenBank/DDBJ whole genome shotgun (WGS) entry which is preliminary data.</text>
</comment>
<protein>
    <submittedName>
        <fullName evidence="1">Uncharacterized protein</fullName>
    </submittedName>
</protein>
<sequence>MPWNSLMLAAIDNCCNYTKILQKINTIPVDFASIQAEASLEEATTCLKDIGLVTKRKRMLIPELLNPINEDEYSISHMPKYEEIFNEKANEDGGENPKLNEQEPQLPLPQILEVKKAFSTILNYLLHSSTKEADSLNDHLASYTRILEYNEVNTMKQTALLSYLSWS</sequence>
<evidence type="ECO:0000313" key="2">
    <source>
        <dbReference type="Proteomes" id="UP000765509"/>
    </source>
</evidence>
<dbReference type="EMBL" id="AVOT02003141">
    <property type="protein sequence ID" value="MBW0472603.1"/>
    <property type="molecule type" value="Genomic_DNA"/>
</dbReference>
<proteinExistence type="predicted"/>
<reference evidence="1" key="1">
    <citation type="submission" date="2021-03" db="EMBL/GenBank/DDBJ databases">
        <title>Draft genome sequence of rust myrtle Austropuccinia psidii MF-1, a brazilian biotype.</title>
        <authorList>
            <person name="Quecine M.C."/>
            <person name="Pachon D.M.R."/>
            <person name="Bonatelli M.L."/>
            <person name="Correr F.H."/>
            <person name="Franceschini L.M."/>
            <person name="Leite T.F."/>
            <person name="Margarido G.R.A."/>
            <person name="Almeida C.A."/>
            <person name="Ferrarezi J.A."/>
            <person name="Labate C.A."/>
        </authorList>
    </citation>
    <scope>NUCLEOTIDE SEQUENCE</scope>
    <source>
        <strain evidence="1">MF-1</strain>
    </source>
</reference>
<dbReference type="AlphaFoldDB" id="A0A9Q3BX25"/>